<keyword evidence="4" id="KW-1185">Reference proteome</keyword>
<dbReference type="AlphaFoldDB" id="A0A4R4ZS97"/>
<keyword evidence="3" id="KW-0067">ATP-binding</keyword>
<feature type="domain" description="Orc1-like AAA ATPase" evidence="2">
    <location>
        <begin position="17"/>
        <end position="76"/>
    </location>
</feature>
<dbReference type="GO" id="GO:0005524">
    <property type="term" value="F:ATP binding"/>
    <property type="evidence" value="ECO:0007669"/>
    <property type="project" value="UniProtKB-KW"/>
</dbReference>
<dbReference type="Pfam" id="PF13191">
    <property type="entry name" value="AAA_16"/>
    <property type="match status" value="1"/>
</dbReference>
<evidence type="ECO:0000259" key="2">
    <source>
        <dbReference type="Pfam" id="PF13191"/>
    </source>
</evidence>
<accession>A0A4R4ZS97</accession>
<evidence type="ECO:0000256" key="1">
    <source>
        <dbReference type="SAM" id="MobiDB-lite"/>
    </source>
</evidence>
<organism evidence="3 4">
    <name type="scientific">Actinomadura darangshiensis</name>
    <dbReference type="NCBI Taxonomy" id="705336"/>
    <lineage>
        <taxon>Bacteria</taxon>
        <taxon>Bacillati</taxon>
        <taxon>Actinomycetota</taxon>
        <taxon>Actinomycetes</taxon>
        <taxon>Streptosporangiales</taxon>
        <taxon>Thermomonosporaceae</taxon>
        <taxon>Actinomadura</taxon>
    </lineage>
</organism>
<dbReference type="OrthoDB" id="3894261at2"/>
<feature type="compositionally biased region" description="Low complexity" evidence="1">
    <location>
        <begin position="135"/>
        <end position="153"/>
    </location>
</feature>
<dbReference type="InterPro" id="IPR041664">
    <property type="entry name" value="AAA_16"/>
</dbReference>
<keyword evidence="3" id="KW-0547">Nucleotide-binding</keyword>
<comment type="caution">
    <text evidence="3">The sequence shown here is derived from an EMBL/GenBank/DDBJ whole genome shotgun (WGS) entry which is preliminary data.</text>
</comment>
<dbReference type="SUPFAM" id="SSF52540">
    <property type="entry name" value="P-loop containing nucleoside triphosphate hydrolases"/>
    <property type="match status" value="1"/>
</dbReference>
<gene>
    <name evidence="3" type="ORF">E1293_45090</name>
</gene>
<dbReference type="InterPro" id="IPR027417">
    <property type="entry name" value="P-loop_NTPase"/>
</dbReference>
<dbReference type="Gene3D" id="3.40.50.300">
    <property type="entry name" value="P-loop containing nucleotide triphosphate hydrolases"/>
    <property type="match status" value="1"/>
</dbReference>
<evidence type="ECO:0000313" key="4">
    <source>
        <dbReference type="Proteomes" id="UP000295578"/>
    </source>
</evidence>
<name>A0A4R4ZS97_9ACTN</name>
<dbReference type="EMBL" id="SMKY01000485">
    <property type="protein sequence ID" value="TDD61250.1"/>
    <property type="molecule type" value="Genomic_DNA"/>
</dbReference>
<feature type="region of interest" description="Disordered" evidence="1">
    <location>
        <begin position="122"/>
        <end position="153"/>
    </location>
</feature>
<protein>
    <submittedName>
        <fullName evidence="3">ATP-binding protein</fullName>
    </submittedName>
</protein>
<dbReference type="Proteomes" id="UP000295578">
    <property type="component" value="Unassembled WGS sequence"/>
</dbReference>
<proteinExistence type="predicted"/>
<sequence>MPLEPRFRRVAALHRPFVDREAVMAAFADVLRVRDGSPHIFNLVGVGGIGKSRLLQELGQRSAETHRTTTIDLQVPAMRQQADALAVLRVELGRQGVRFDRFDIAYAVLWQRLHPHLRLSPESFRSSPRWTTCGAASPRAPSPAFTPTSTAAT</sequence>
<evidence type="ECO:0000313" key="3">
    <source>
        <dbReference type="EMBL" id="TDD61250.1"/>
    </source>
</evidence>
<reference evidence="3 4" key="1">
    <citation type="submission" date="2019-03" db="EMBL/GenBank/DDBJ databases">
        <title>Draft genome sequences of novel Actinobacteria.</title>
        <authorList>
            <person name="Sahin N."/>
            <person name="Ay H."/>
            <person name="Saygin H."/>
        </authorList>
    </citation>
    <scope>NUCLEOTIDE SEQUENCE [LARGE SCALE GENOMIC DNA]</scope>
    <source>
        <strain evidence="3 4">DSM 45941</strain>
    </source>
</reference>